<feature type="domain" description="Peptidase M24" evidence="1">
    <location>
        <begin position="187"/>
        <end position="405"/>
    </location>
</feature>
<accession>A0ABP6ZN18</accession>
<dbReference type="Proteomes" id="UP001500630">
    <property type="component" value="Unassembled WGS sequence"/>
</dbReference>
<dbReference type="Pfam" id="PF00557">
    <property type="entry name" value="Peptidase_M24"/>
    <property type="match status" value="1"/>
</dbReference>
<evidence type="ECO:0000259" key="1">
    <source>
        <dbReference type="Pfam" id="PF00557"/>
    </source>
</evidence>
<dbReference type="PANTHER" id="PTHR46112">
    <property type="entry name" value="AMINOPEPTIDASE"/>
    <property type="match status" value="1"/>
</dbReference>
<keyword evidence="3" id="KW-1185">Reference proteome</keyword>
<comment type="caution">
    <text evidence="2">The sequence shown here is derived from an EMBL/GenBank/DDBJ whole genome shotgun (WGS) entry which is preliminary data.</text>
</comment>
<evidence type="ECO:0000313" key="2">
    <source>
        <dbReference type="EMBL" id="GAA3612171.1"/>
    </source>
</evidence>
<proteinExistence type="predicted"/>
<dbReference type="InterPro" id="IPR000994">
    <property type="entry name" value="Pept_M24"/>
</dbReference>
<dbReference type="SUPFAM" id="SSF53092">
    <property type="entry name" value="Creatinase/prolidase N-terminal domain"/>
    <property type="match status" value="1"/>
</dbReference>
<sequence>MWQIPGGWHRPSVGGMNLPTYSLAERDRRWDLARELMDAEGVDALVVYGGPVEWAPDVFFTNDRPGAIVVFPRADEPVALVRSPAHIGDHLEASARGDAVWIRPENVLVAKHAHGVAEVLRAHGLGRSAIGVLGLEPCPPFHADPLMPFTLWSSVLQQFPQLTFKPMEAAFVTRTLSQSAEELAVIGHAAAIGEAMAEAMLRAVRPGVTEAAVYAAGMAESLRRGAVASGMSIASGKEFVSCGPPAWSYRPQTPRVIEDGDLVLAETFCSYGMRETRQRVAIAVGGIHPELESAAKAARASYEAGLAVLRPGRTFGEVVAAMRRPLQETGGWYAHPLVHAVNPCGAACGSGAGLGTLPETARYGLLTEQPTIGSDLPLSPGMTFALTPSCAYGRRLAGIGGTVVVGQNVPIELNTITTHLMRST</sequence>
<dbReference type="PANTHER" id="PTHR46112:SF2">
    <property type="entry name" value="XAA-PRO AMINOPEPTIDASE P-RELATED"/>
    <property type="match status" value="1"/>
</dbReference>
<evidence type="ECO:0000313" key="3">
    <source>
        <dbReference type="Proteomes" id="UP001500630"/>
    </source>
</evidence>
<dbReference type="InterPro" id="IPR050659">
    <property type="entry name" value="Peptidase_M24B"/>
</dbReference>
<dbReference type="EMBL" id="BAABDQ010000048">
    <property type="protein sequence ID" value="GAA3612171.1"/>
    <property type="molecule type" value="Genomic_DNA"/>
</dbReference>
<dbReference type="InterPro" id="IPR029149">
    <property type="entry name" value="Creatin/AminoP/Spt16_N"/>
</dbReference>
<name>A0ABP6ZN18_9ACTN</name>
<protein>
    <submittedName>
        <fullName evidence="2">M24 family metallopeptidase</fullName>
    </submittedName>
</protein>
<dbReference type="InterPro" id="IPR036005">
    <property type="entry name" value="Creatinase/aminopeptidase-like"/>
</dbReference>
<reference evidence="3" key="1">
    <citation type="journal article" date="2019" name="Int. J. Syst. Evol. Microbiol.">
        <title>The Global Catalogue of Microorganisms (GCM) 10K type strain sequencing project: providing services to taxonomists for standard genome sequencing and annotation.</title>
        <authorList>
            <consortium name="The Broad Institute Genomics Platform"/>
            <consortium name="The Broad Institute Genome Sequencing Center for Infectious Disease"/>
            <person name="Wu L."/>
            <person name="Ma J."/>
        </authorList>
    </citation>
    <scope>NUCLEOTIDE SEQUENCE [LARGE SCALE GENOMIC DNA]</scope>
    <source>
        <strain evidence="3">JCM 17326</strain>
    </source>
</reference>
<organism evidence="2 3">
    <name type="scientific">Nonomuraea rosea</name>
    <dbReference type="NCBI Taxonomy" id="638574"/>
    <lineage>
        <taxon>Bacteria</taxon>
        <taxon>Bacillati</taxon>
        <taxon>Actinomycetota</taxon>
        <taxon>Actinomycetes</taxon>
        <taxon>Streptosporangiales</taxon>
        <taxon>Streptosporangiaceae</taxon>
        <taxon>Nonomuraea</taxon>
    </lineage>
</organism>
<gene>
    <name evidence="2" type="ORF">GCM10022419_116420</name>
</gene>
<dbReference type="CDD" id="cd01066">
    <property type="entry name" value="APP_MetAP"/>
    <property type="match status" value="1"/>
</dbReference>
<dbReference type="SUPFAM" id="SSF55920">
    <property type="entry name" value="Creatinase/aminopeptidase"/>
    <property type="match status" value="1"/>
</dbReference>
<dbReference type="Gene3D" id="3.90.230.10">
    <property type="entry name" value="Creatinase/methionine aminopeptidase superfamily"/>
    <property type="match status" value="1"/>
</dbReference>